<evidence type="ECO:0000313" key="2">
    <source>
        <dbReference type="EMBL" id="RHN69758.1"/>
    </source>
</evidence>
<dbReference type="SUPFAM" id="SSF117892">
    <property type="entry name" value="Band 7/SPFH domain"/>
    <property type="match status" value="1"/>
</dbReference>
<dbReference type="AlphaFoldDB" id="A0A396IYN2"/>
<proteinExistence type="predicted"/>
<comment type="caution">
    <text evidence="2">The sequence shown here is derived from an EMBL/GenBank/DDBJ whole genome shotgun (WGS) entry which is preliminary data.</text>
</comment>
<dbReference type="Gramene" id="rna18271">
    <property type="protein sequence ID" value="RHN69758.1"/>
    <property type="gene ID" value="gene18271"/>
</dbReference>
<organism evidence="2 3">
    <name type="scientific">Medicago truncatula</name>
    <name type="common">Barrel medic</name>
    <name type="synonym">Medicago tribuloides</name>
    <dbReference type="NCBI Taxonomy" id="3880"/>
    <lineage>
        <taxon>Eukaryota</taxon>
        <taxon>Viridiplantae</taxon>
        <taxon>Streptophyta</taxon>
        <taxon>Embryophyta</taxon>
        <taxon>Tracheophyta</taxon>
        <taxon>Spermatophyta</taxon>
        <taxon>Magnoliopsida</taxon>
        <taxon>eudicotyledons</taxon>
        <taxon>Gunneridae</taxon>
        <taxon>Pentapetalae</taxon>
        <taxon>rosids</taxon>
        <taxon>fabids</taxon>
        <taxon>Fabales</taxon>
        <taxon>Fabaceae</taxon>
        <taxon>Papilionoideae</taxon>
        <taxon>50 kb inversion clade</taxon>
        <taxon>NPAAA clade</taxon>
        <taxon>Hologalegina</taxon>
        <taxon>IRL clade</taxon>
        <taxon>Trifolieae</taxon>
        <taxon>Medicago</taxon>
    </lineage>
</organism>
<dbReference type="Proteomes" id="UP000265566">
    <property type="component" value="Chromosome 3"/>
</dbReference>
<dbReference type="InterPro" id="IPR001107">
    <property type="entry name" value="Band_7"/>
</dbReference>
<dbReference type="PANTHER" id="PTHR43327">
    <property type="entry name" value="STOMATIN-LIKE PROTEIN 2, MITOCHONDRIAL"/>
    <property type="match status" value="1"/>
</dbReference>
<dbReference type="Pfam" id="PF01145">
    <property type="entry name" value="Band_7"/>
    <property type="match status" value="1"/>
</dbReference>
<dbReference type="InterPro" id="IPR050710">
    <property type="entry name" value="Band7/mec-2_domain"/>
</dbReference>
<sequence>MANILKPNSARIALRAIPRPFAAAAASATPASIPSRFSSVRCICCFNSRHRYDHKPVYYWQPPINFGIHFVPEQTVYIVERFGKYFKTLPTGVHFLNPFVDEVVRVHKIWIETLKFHHDFLLTKDQHTLSIDAWVDFKIVDPKLASYVAQKVPLVLSMNWLKSVSVVKSAKLLWKTSIMKRRIFCLKTLWIPLMCVQKGGE</sequence>
<evidence type="ECO:0000313" key="3">
    <source>
        <dbReference type="Proteomes" id="UP000265566"/>
    </source>
</evidence>
<protein>
    <submittedName>
        <fullName evidence="2">Putative Band 7 domain-containing protein</fullName>
    </submittedName>
</protein>
<dbReference type="PANTHER" id="PTHR43327:SF10">
    <property type="entry name" value="STOMATIN-LIKE PROTEIN 2, MITOCHONDRIAL"/>
    <property type="match status" value="1"/>
</dbReference>
<dbReference type="Gene3D" id="3.30.479.30">
    <property type="entry name" value="Band 7 domain"/>
    <property type="match status" value="1"/>
</dbReference>
<dbReference type="InterPro" id="IPR036013">
    <property type="entry name" value="Band_7/SPFH_dom_sf"/>
</dbReference>
<reference evidence="3" key="1">
    <citation type="journal article" date="2018" name="Nat. Plants">
        <title>Whole-genome landscape of Medicago truncatula symbiotic genes.</title>
        <authorList>
            <person name="Pecrix Y."/>
            <person name="Staton S.E."/>
            <person name="Sallet E."/>
            <person name="Lelandais-Briere C."/>
            <person name="Moreau S."/>
            <person name="Carrere S."/>
            <person name="Blein T."/>
            <person name="Jardinaud M.F."/>
            <person name="Latrasse D."/>
            <person name="Zouine M."/>
            <person name="Zahm M."/>
            <person name="Kreplak J."/>
            <person name="Mayjonade B."/>
            <person name="Satge C."/>
            <person name="Perez M."/>
            <person name="Cauet S."/>
            <person name="Marande W."/>
            <person name="Chantry-Darmon C."/>
            <person name="Lopez-Roques C."/>
            <person name="Bouchez O."/>
            <person name="Berard A."/>
            <person name="Debelle F."/>
            <person name="Munos S."/>
            <person name="Bendahmane A."/>
            <person name="Berges H."/>
            <person name="Niebel A."/>
            <person name="Buitink J."/>
            <person name="Frugier F."/>
            <person name="Benhamed M."/>
            <person name="Crespi M."/>
            <person name="Gouzy J."/>
            <person name="Gamas P."/>
        </authorList>
    </citation>
    <scope>NUCLEOTIDE SEQUENCE [LARGE SCALE GENOMIC DNA]</scope>
    <source>
        <strain evidence="3">cv. Jemalong A17</strain>
    </source>
</reference>
<gene>
    <name evidence="2" type="ORF">MtrunA17_Chr3g0128251</name>
</gene>
<feature type="domain" description="Band 7" evidence="1">
    <location>
        <begin position="71"/>
        <end position="147"/>
    </location>
</feature>
<name>A0A396IYN2_MEDTR</name>
<accession>A0A396IYN2</accession>
<dbReference type="OrthoDB" id="434619at2759"/>
<evidence type="ECO:0000259" key="1">
    <source>
        <dbReference type="Pfam" id="PF01145"/>
    </source>
</evidence>
<dbReference type="EMBL" id="PSQE01000003">
    <property type="protein sequence ID" value="RHN69758.1"/>
    <property type="molecule type" value="Genomic_DNA"/>
</dbReference>